<evidence type="ECO:0000313" key="2">
    <source>
        <dbReference type="EMBL" id="VVB12070.1"/>
    </source>
</evidence>
<comment type="caution">
    <text evidence="2">The sequence shown here is derived from an EMBL/GenBank/DDBJ whole genome shotgun (WGS) entry which is preliminary data.</text>
</comment>
<name>A0A565CEF0_9BRAS</name>
<reference evidence="2" key="1">
    <citation type="submission" date="2019-07" db="EMBL/GenBank/DDBJ databases">
        <authorList>
            <person name="Dittberner H."/>
        </authorList>
    </citation>
    <scope>NUCLEOTIDE SEQUENCE [LARGE SCALE GENOMIC DNA]</scope>
</reference>
<proteinExistence type="predicted"/>
<gene>
    <name evidence="2" type="ORF">ANE_LOCUS22514</name>
</gene>
<organism evidence="2 3">
    <name type="scientific">Arabis nemorensis</name>
    <dbReference type="NCBI Taxonomy" id="586526"/>
    <lineage>
        <taxon>Eukaryota</taxon>
        <taxon>Viridiplantae</taxon>
        <taxon>Streptophyta</taxon>
        <taxon>Embryophyta</taxon>
        <taxon>Tracheophyta</taxon>
        <taxon>Spermatophyta</taxon>
        <taxon>Magnoliopsida</taxon>
        <taxon>eudicotyledons</taxon>
        <taxon>Gunneridae</taxon>
        <taxon>Pentapetalae</taxon>
        <taxon>rosids</taxon>
        <taxon>malvids</taxon>
        <taxon>Brassicales</taxon>
        <taxon>Brassicaceae</taxon>
        <taxon>Arabideae</taxon>
        <taxon>Arabis</taxon>
    </lineage>
</organism>
<sequence length="121" mass="13626">MASPLAPWTSALRPPSPNRKWFAHCVTIPPARTLQTSLSYQEKNTLHLRVSRIRIPSKTNSWSKMIEQLRTFILWPAICQSNPPDPPDTLDLPDGRDSPTPIRISSHLVQSVSHDSPGLLR</sequence>
<dbReference type="Proteomes" id="UP000489600">
    <property type="component" value="Unassembled WGS sequence"/>
</dbReference>
<evidence type="ECO:0000256" key="1">
    <source>
        <dbReference type="SAM" id="MobiDB-lite"/>
    </source>
</evidence>
<protein>
    <submittedName>
        <fullName evidence="2">Uncharacterized protein</fullName>
    </submittedName>
</protein>
<dbReference type="EMBL" id="CABITT030000007">
    <property type="protein sequence ID" value="VVB12070.1"/>
    <property type="molecule type" value="Genomic_DNA"/>
</dbReference>
<keyword evidence="3" id="KW-1185">Reference proteome</keyword>
<accession>A0A565CEF0</accession>
<dbReference type="AlphaFoldDB" id="A0A565CEF0"/>
<feature type="region of interest" description="Disordered" evidence="1">
    <location>
        <begin position="84"/>
        <end position="121"/>
    </location>
</feature>
<evidence type="ECO:0000313" key="3">
    <source>
        <dbReference type="Proteomes" id="UP000489600"/>
    </source>
</evidence>